<feature type="compositionally biased region" description="Low complexity" evidence="1">
    <location>
        <begin position="112"/>
        <end position="142"/>
    </location>
</feature>
<dbReference type="EMBL" id="JAXCEH010000006">
    <property type="protein sequence ID" value="MFA1554686.1"/>
    <property type="molecule type" value="Genomic_DNA"/>
</dbReference>
<accession>A0ABV4QW57</accession>
<protein>
    <submittedName>
        <fullName evidence="2">Uncharacterized protein</fullName>
    </submittedName>
</protein>
<feature type="compositionally biased region" description="Low complexity" evidence="1">
    <location>
        <begin position="38"/>
        <end position="47"/>
    </location>
</feature>
<dbReference type="Proteomes" id="UP001569904">
    <property type="component" value="Unassembled WGS sequence"/>
</dbReference>
<evidence type="ECO:0000313" key="2">
    <source>
        <dbReference type="EMBL" id="MFA1554686.1"/>
    </source>
</evidence>
<reference evidence="2 3" key="1">
    <citation type="submission" date="2023-11" db="EMBL/GenBank/DDBJ databases">
        <title>Actinomadura monticuli sp. nov., isolated from volcanic ash.</title>
        <authorList>
            <person name="Lee S.D."/>
            <person name="Yang H."/>
            <person name="Kim I.S."/>
        </authorList>
    </citation>
    <scope>NUCLEOTIDE SEQUENCE [LARGE SCALE GENOMIC DNA]</scope>
    <source>
        <strain evidence="2 3">DSM 45346</strain>
    </source>
</reference>
<sequence length="142" mass="14009">MRDSRRPPLPGARLSAARLLVVLLGMLGFVAGPVGTAAHGGTPPTGTISGVRTVPAQKAPARTRASTKPRTTRHAQAAVAWHAAGAATPSAQPASAALPVSGAAVPPPPAGRPGLTATGPASPDLAPRAVPRGRAPPSTTRI</sequence>
<name>A0ABV4QW57_9ACTN</name>
<feature type="region of interest" description="Disordered" evidence="1">
    <location>
        <begin position="38"/>
        <end position="142"/>
    </location>
</feature>
<evidence type="ECO:0000256" key="1">
    <source>
        <dbReference type="SAM" id="MobiDB-lite"/>
    </source>
</evidence>
<feature type="compositionally biased region" description="Low complexity" evidence="1">
    <location>
        <begin position="75"/>
        <end position="104"/>
    </location>
</feature>
<evidence type="ECO:0000313" key="3">
    <source>
        <dbReference type="Proteomes" id="UP001569904"/>
    </source>
</evidence>
<dbReference type="RefSeq" id="WP_371941209.1">
    <property type="nucleotide sequence ID" value="NZ_JAXCEH010000006.1"/>
</dbReference>
<comment type="caution">
    <text evidence="2">The sequence shown here is derived from an EMBL/GenBank/DDBJ whole genome shotgun (WGS) entry which is preliminary data.</text>
</comment>
<gene>
    <name evidence="2" type="ORF">SM436_13410</name>
</gene>
<keyword evidence="3" id="KW-1185">Reference proteome</keyword>
<organism evidence="2 3">
    <name type="scientific">Actinomadura chokoriensis</name>
    <dbReference type="NCBI Taxonomy" id="454156"/>
    <lineage>
        <taxon>Bacteria</taxon>
        <taxon>Bacillati</taxon>
        <taxon>Actinomycetota</taxon>
        <taxon>Actinomycetes</taxon>
        <taxon>Streptosporangiales</taxon>
        <taxon>Thermomonosporaceae</taxon>
        <taxon>Actinomadura</taxon>
    </lineage>
</organism>
<proteinExistence type="predicted"/>